<gene>
    <name evidence="1" type="ORF">TGAMA5MH_02201</name>
</gene>
<comment type="caution">
    <text evidence="1">The sequence shown here is derived from an EMBL/GenBank/DDBJ whole genome shotgun (WGS) entry which is preliminary data.</text>
</comment>
<sequence>MVVTGKSLSLICASLTWLRNHKATEQEVALKEAGEAYKDEPSWVVEQLLSRKRGELLRQWEDREKRLASFRLKEKAQEERSRKRRRVEDTRATIETTVDEDAEWLLDTDDHDVRQEDALSGLSKESREILEKIGLGNRIKQVDSDEGIIEEKIKV</sequence>
<name>A0A2K0TKW6_9HYPO</name>
<accession>A0A2K0TKW6</accession>
<dbReference type="AlphaFoldDB" id="A0A2K0TKW6"/>
<dbReference type="EMBL" id="MTYH01000016">
    <property type="protein sequence ID" value="PNP46166.1"/>
    <property type="molecule type" value="Genomic_DNA"/>
</dbReference>
<organism evidence="1 2">
    <name type="scientific">Trichoderma gamsii</name>
    <dbReference type="NCBI Taxonomy" id="398673"/>
    <lineage>
        <taxon>Eukaryota</taxon>
        <taxon>Fungi</taxon>
        <taxon>Dikarya</taxon>
        <taxon>Ascomycota</taxon>
        <taxon>Pezizomycotina</taxon>
        <taxon>Sordariomycetes</taxon>
        <taxon>Hypocreomycetidae</taxon>
        <taxon>Hypocreales</taxon>
        <taxon>Hypocreaceae</taxon>
        <taxon>Trichoderma</taxon>
    </lineage>
</organism>
<reference evidence="1 2" key="1">
    <citation type="submission" date="2017-02" db="EMBL/GenBank/DDBJ databases">
        <title>Genomes of Trichoderma spp. with biocontrol activity.</title>
        <authorList>
            <person name="Gardiner D."/>
            <person name="Kazan K."/>
            <person name="Vos C."/>
            <person name="Harvey P."/>
        </authorList>
    </citation>
    <scope>NUCLEOTIDE SEQUENCE [LARGE SCALE GENOMIC DNA]</scope>
    <source>
        <strain evidence="1 2">A5MH</strain>
    </source>
</reference>
<evidence type="ECO:0000313" key="2">
    <source>
        <dbReference type="Proteomes" id="UP000236546"/>
    </source>
</evidence>
<dbReference type="OrthoDB" id="267079at2759"/>
<evidence type="ECO:0000313" key="1">
    <source>
        <dbReference type="EMBL" id="PNP46166.1"/>
    </source>
</evidence>
<protein>
    <submittedName>
        <fullName evidence="1">Uncharacterized protein</fullName>
    </submittedName>
</protein>
<proteinExistence type="predicted"/>
<dbReference type="Proteomes" id="UP000236546">
    <property type="component" value="Unassembled WGS sequence"/>
</dbReference>